<organism evidence="18 19">
    <name type="scientific">Aureimonas altamirensis</name>
    <dbReference type="NCBI Taxonomy" id="370622"/>
    <lineage>
        <taxon>Bacteria</taxon>
        <taxon>Pseudomonadati</taxon>
        <taxon>Pseudomonadota</taxon>
        <taxon>Alphaproteobacteria</taxon>
        <taxon>Hyphomicrobiales</taxon>
        <taxon>Aurantimonadaceae</taxon>
        <taxon>Aureimonas</taxon>
    </lineage>
</organism>
<name>A0A0B1Q6F5_9HYPH</name>
<gene>
    <name evidence="15" type="primary">atpF</name>
    <name evidence="18" type="ORF">LA66_04965</name>
</gene>
<evidence type="ECO:0000256" key="1">
    <source>
        <dbReference type="ARBA" id="ARBA00004377"/>
    </source>
</evidence>
<keyword evidence="5 15" id="KW-0138">CF(0)</keyword>
<dbReference type="PANTHER" id="PTHR33445">
    <property type="entry name" value="ATP SYNTHASE SUBUNIT B', CHLOROPLASTIC"/>
    <property type="match status" value="1"/>
</dbReference>
<dbReference type="Pfam" id="PF00430">
    <property type="entry name" value="ATP-synt_B"/>
    <property type="match status" value="1"/>
</dbReference>
<keyword evidence="11 15" id="KW-0066">ATP synthesis</keyword>
<dbReference type="GO" id="GO:0046933">
    <property type="term" value="F:proton-transporting ATP synthase activity, rotational mechanism"/>
    <property type="evidence" value="ECO:0007669"/>
    <property type="project" value="UniProtKB-UniRule"/>
</dbReference>
<accession>A0A0B1Q6F5</accession>
<evidence type="ECO:0000256" key="7">
    <source>
        <dbReference type="ARBA" id="ARBA00022781"/>
    </source>
</evidence>
<evidence type="ECO:0000256" key="4">
    <source>
        <dbReference type="ARBA" id="ARBA00022475"/>
    </source>
</evidence>
<evidence type="ECO:0000256" key="6">
    <source>
        <dbReference type="ARBA" id="ARBA00022692"/>
    </source>
</evidence>
<dbReference type="RefSeq" id="WP_039189158.1">
    <property type="nucleotide sequence ID" value="NZ_JAQRFV010000001.1"/>
</dbReference>
<evidence type="ECO:0000256" key="9">
    <source>
        <dbReference type="ARBA" id="ARBA00023065"/>
    </source>
</evidence>
<comment type="similarity">
    <text evidence="2 15 16">Belongs to the ATPase B chain family.</text>
</comment>
<dbReference type="GO" id="GO:0005886">
    <property type="term" value="C:plasma membrane"/>
    <property type="evidence" value="ECO:0007669"/>
    <property type="project" value="UniProtKB-SubCell"/>
</dbReference>
<reference evidence="18 19" key="1">
    <citation type="submission" date="2014-09" db="EMBL/GenBank/DDBJ databases">
        <title>Isolation and characterization of Aurantimonas altamirensis ON-56566 from clinical sample following a dog bite.</title>
        <authorList>
            <person name="Eshaghi A."/>
            <person name="Li A."/>
            <person name="Shahinas D."/>
            <person name="Bahn P."/>
            <person name="Kus J.V."/>
            <person name="Patel S.N."/>
        </authorList>
    </citation>
    <scope>NUCLEOTIDE SEQUENCE [LARGE SCALE GENOMIC DNA]</scope>
    <source>
        <strain evidence="18 19">ON-56566</strain>
    </source>
</reference>
<keyword evidence="10 15" id="KW-0472">Membrane</keyword>
<dbReference type="Proteomes" id="UP000030826">
    <property type="component" value="Unassembled WGS sequence"/>
</dbReference>
<keyword evidence="7 15" id="KW-0375">Hydrogen ion transport</keyword>
<dbReference type="OrthoDB" id="8479836at2"/>
<keyword evidence="18" id="KW-0378">Hydrolase</keyword>
<dbReference type="InterPro" id="IPR050059">
    <property type="entry name" value="ATP_synthase_B_chain"/>
</dbReference>
<evidence type="ECO:0000256" key="14">
    <source>
        <dbReference type="ARBA" id="ARBA00025830"/>
    </source>
</evidence>
<dbReference type="GO" id="GO:0016787">
    <property type="term" value="F:hydrolase activity"/>
    <property type="evidence" value="ECO:0007669"/>
    <property type="project" value="UniProtKB-KW"/>
</dbReference>
<evidence type="ECO:0000256" key="15">
    <source>
        <dbReference type="HAMAP-Rule" id="MF_01398"/>
    </source>
</evidence>
<comment type="subunit">
    <text evidence="14 15">F-type ATPases have 2 components, F(1) - the catalytic core - and F(0) - the membrane proton channel. F(1) has five subunits: alpha(3), beta(3), gamma(1), delta(1), epsilon(1). F(0) has three main subunits: a(1), b(2) and c(10-14). The alpha and beta chains form an alternating ring which encloses part of the gamma chain. F(1) is attached to F(0) by a central stalk formed by the gamma and epsilon chains, while a peripheral stalk is formed by the delta and b chains.</text>
</comment>
<evidence type="ECO:0000256" key="16">
    <source>
        <dbReference type="RuleBase" id="RU003848"/>
    </source>
</evidence>
<comment type="caution">
    <text evidence="18">The sequence shown here is derived from an EMBL/GenBank/DDBJ whole genome shotgun (WGS) entry which is preliminary data.</text>
</comment>
<keyword evidence="8 15" id="KW-1133">Transmembrane helix</keyword>
<protein>
    <recommendedName>
        <fullName evidence="15">ATP synthase subunit b</fullName>
    </recommendedName>
    <alternativeName>
        <fullName evidence="15">ATP synthase F(0) sector subunit b</fullName>
    </alternativeName>
    <alternativeName>
        <fullName evidence="15">ATPase subunit I</fullName>
    </alternativeName>
    <alternativeName>
        <fullName evidence="15">F-type ATPase subunit b</fullName>
        <shortName evidence="15">F-ATPase subunit b</shortName>
    </alternativeName>
</protein>
<keyword evidence="6 15" id="KW-0812">Transmembrane</keyword>
<comment type="subcellular location">
    <subcellularLocation>
        <location evidence="1">Cell inner membrane</location>
        <topology evidence="1">Single-pass membrane protein</topology>
    </subcellularLocation>
    <subcellularLocation>
        <location evidence="15">Cell membrane</location>
        <topology evidence="15">Single-pass membrane protein</topology>
    </subcellularLocation>
</comment>
<evidence type="ECO:0000256" key="2">
    <source>
        <dbReference type="ARBA" id="ARBA00005513"/>
    </source>
</evidence>
<evidence type="ECO:0000256" key="10">
    <source>
        <dbReference type="ARBA" id="ARBA00023136"/>
    </source>
</evidence>
<dbReference type="HAMAP" id="MF_01398">
    <property type="entry name" value="ATP_synth_b_bprime"/>
    <property type="match status" value="1"/>
</dbReference>
<evidence type="ECO:0000256" key="5">
    <source>
        <dbReference type="ARBA" id="ARBA00022547"/>
    </source>
</evidence>
<feature type="transmembrane region" description="Helical" evidence="15">
    <location>
        <begin position="6"/>
        <end position="23"/>
    </location>
</feature>
<dbReference type="GO" id="GO:0045259">
    <property type="term" value="C:proton-transporting ATP synthase complex"/>
    <property type="evidence" value="ECO:0007669"/>
    <property type="project" value="UniProtKB-KW"/>
</dbReference>
<dbReference type="CDD" id="cd06503">
    <property type="entry name" value="ATP-synt_Fo_b"/>
    <property type="match status" value="1"/>
</dbReference>
<dbReference type="STRING" id="370622.LA66_04965"/>
<keyword evidence="17" id="KW-0175">Coiled coil</keyword>
<evidence type="ECO:0000313" key="18">
    <source>
        <dbReference type="EMBL" id="KHJ55969.1"/>
    </source>
</evidence>
<dbReference type="EMBL" id="JRFJ01000001">
    <property type="protein sequence ID" value="KHJ55969.1"/>
    <property type="molecule type" value="Genomic_DNA"/>
</dbReference>
<evidence type="ECO:0000256" key="8">
    <source>
        <dbReference type="ARBA" id="ARBA00022989"/>
    </source>
</evidence>
<keyword evidence="3 15" id="KW-0813">Transport</keyword>
<dbReference type="InterPro" id="IPR002146">
    <property type="entry name" value="ATP_synth_b/b'su_bac/chlpt"/>
</dbReference>
<evidence type="ECO:0000256" key="3">
    <source>
        <dbReference type="ARBA" id="ARBA00022448"/>
    </source>
</evidence>
<keyword evidence="4 15" id="KW-1003">Cell membrane</keyword>
<evidence type="ECO:0000256" key="13">
    <source>
        <dbReference type="ARBA" id="ARBA00025614"/>
    </source>
</evidence>
<proteinExistence type="inferred from homology"/>
<evidence type="ECO:0000313" key="19">
    <source>
        <dbReference type="Proteomes" id="UP000030826"/>
    </source>
</evidence>
<dbReference type="GO" id="GO:0046961">
    <property type="term" value="F:proton-transporting ATPase activity, rotational mechanism"/>
    <property type="evidence" value="ECO:0007669"/>
    <property type="project" value="TreeGrafter"/>
</dbReference>
<evidence type="ECO:0000256" key="11">
    <source>
        <dbReference type="ARBA" id="ARBA00023310"/>
    </source>
</evidence>
<keyword evidence="9 15" id="KW-0406">Ion transport</keyword>
<dbReference type="AlphaFoldDB" id="A0A0B1Q6F5"/>
<sequence length="160" mass="17976">MAFDASFFALVALILFFVLLWYVNTHRTIAKSLDDRAARIQAEIDEARELKEEAKQQLAEYQRRRREAEAEAKDIVAAAKREADAIVAEARTKTEEYVARRTAAAELKISQAEADAIAEVRASAVNIAVAAAERIIRDKDLGSDTRLTESSIEEVRRRLN</sequence>
<dbReference type="PANTHER" id="PTHR33445:SF1">
    <property type="entry name" value="ATP SYNTHASE SUBUNIT B"/>
    <property type="match status" value="1"/>
</dbReference>
<comment type="function">
    <text evidence="12 15">F(1)F(0) ATP synthase produces ATP from ADP in the presence of a proton or sodium gradient. F-type ATPases consist of two structural domains, F(1) containing the extramembraneous catalytic core and F(0) containing the membrane proton channel, linked together by a central stalk and a peripheral stalk. During catalysis, ATP synthesis in the catalytic domain of F(1) is coupled via a rotary mechanism of the central stalk subunits to proton translocation.</text>
</comment>
<evidence type="ECO:0000256" key="12">
    <source>
        <dbReference type="ARBA" id="ARBA00025198"/>
    </source>
</evidence>
<feature type="coiled-coil region" evidence="17">
    <location>
        <begin position="30"/>
        <end position="78"/>
    </location>
</feature>
<evidence type="ECO:0000256" key="17">
    <source>
        <dbReference type="SAM" id="Coils"/>
    </source>
</evidence>
<comment type="function">
    <text evidence="13">Component of the F(0) channel, it forms part of the peripheral stalk, linking F(1) to F(0). The b'-subunit is a diverged and duplicated form of b found in plants and photosynthetic bacteria.</text>
</comment>